<dbReference type="InterPro" id="IPR003961">
    <property type="entry name" value="FN3_dom"/>
</dbReference>
<dbReference type="Pfam" id="PF00041">
    <property type="entry name" value="fn3"/>
    <property type="match status" value="3"/>
</dbReference>
<accession>A0ABW4ZKB2</accession>
<evidence type="ECO:0000313" key="5">
    <source>
        <dbReference type="Proteomes" id="UP001597387"/>
    </source>
</evidence>
<feature type="domain" description="F5/8 type C" evidence="2">
    <location>
        <begin position="1258"/>
        <end position="1396"/>
    </location>
</feature>
<reference evidence="5" key="1">
    <citation type="journal article" date="2019" name="Int. J. Syst. Evol. Microbiol.">
        <title>The Global Catalogue of Microorganisms (GCM) 10K type strain sequencing project: providing services to taxonomists for standard genome sequencing and annotation.</title>
        <authorList>
            <consortium name="The Broad Institute Genomics Platform"/>
            <consortium name="The Broad Institute Genome Sequencing Center for Infectious Disease"/>
            <person name="Wu L."/>
            <person name="Ma J."/>
        </authorList>
    </citation>
    <scope>NUCLEOTIDE SEQUENCE [LARGE SCALE GENOMIC DNA]</scope>
    <source>
        <strain evidence="5">KCTC 42217</strain>
    </source>
</reference>
<dbReference type="SUPFAM" id="SSF49785">
    <property type="entry name" value="Galactose-binding domain-like"/>
    <property type="match status" value="3"/>
</dbReference>
<dbReference type="NCBIfam" id="TIGR04183">
    <property type="entry name" value="Por_Secre_tail"/>
    <property type="match status" value="1"/>
</dbReference>
<evidence type="ECO:0000256" key="1">
    <source>
        <dbReference type="SAM" id="SignalP"/>
    </source>
</evidence>
<dbReference type="EMBL" id="JBHUHZ010000001">
    <property type="protein sequence ID" value="MFD2162216.1"/>
    <property type="molecule type" value="Genomic_DNA"/>
</dbReference>
<evidence type="ECO:0000259" key="2">
    <source>
        <dbReference type="PROSITE" id="PS50022"/>
    </source>
</evidence>
<dbReference type="Gene3D" id="2.60.40.10">
    <property type="entry name" value="Immunoglobulins"/>
    <property type="match status" value="4"/>
</dbReference>
<dbReference type="InterPro" id="IPR041286">
    <property type="entry name" value="MBG_2"/>
</dbReference>
<feature type="domain" description="Fibronectin type-III" evidence="3">
    <location>
        <begin position="950"/>
        <end position="1039"/>
    </location>
</feature>
<organism evidence="4 5">
    <name type="scientific">Paradesertivirga mongoliensis</name>
    <dbReference type="NCBI Taxonomy" id="2100740"/>
    <lineage>
        <taxon>Bacteria</taxon>
        <taxon>Pseudomonadati</taxon>
        <taxon>Bacteroidota</taxon>
        <taxon>Sphingobacteriia</taxon>
        <taxon>Sphingobacteriales</taxon>
        <taxon>Sphingobacteriaceae</taxon>
        <taxon>Paradesertivirga</taxon>
    </lineage>
</organism>
<feature type="domain" description="Fibronectin type-III" evidence="3">
    <location>
        <begin position="1176"/>
        <end position="1265"/>
    </location>
</feature>
<dbReference type="Pfam" id="PF18962">
    <property type="entry name" value="Por_Secre_tail"/>
    <property type="match status" value="1"/>
</dbReference>
<dbReference type="SUPFAM" id="SSF49265">
    <property type="entry name" value="Fibronectin type III"/>
    <property type="match status" value="2"/>
</dbReference>
<dbReference type="InterPro" id="IPR013783">
    <property type="entry name" value="Ig-like_fold"/>
</dbReference>
<dbReference type="PANTHER" id="PTHR43739">
    <property type="entry name" value="XYLOGLUCANASE (EUROFUNG)"/>
    <property type="match status" value="1"/>
</dbReference>
<dbReference type="InterPro" id="IPR015943">
    <property type="entry name" value="WD40/YVTN_repeat-like_dom_sf"/>
</dbReference>
<dbReference type="InterPro" id="IPR008979">
    <property type="entry name" value="Galactose-bd-like_sf"/>
</dbReference>
<keyword evidence="1" id="KW-0732">Signal</keyword>
<feature type="domain" description="F5/8 type C" evidence="2">
    <location>
        <begin position="1032"/>
        <end position="1172"/>
    </location>
</feature>
<protein>
    <submittedName>
        <fullName evidence="4">Fibronectin type III domain-containing protein</fullName>
    </submittedName>
</protein>
<dbReference type="PROSITE" id="PS50022">
    <property type="entry name" value="FA58C_3"/>
    <property type="match status" value="3"/>
</dbReference>
<dbReference type="InterPro" id="IPR026444">
    <property type="entry name" value="Secre_tail"/>
</dbReference>
<proteinExistence type="predicted"/>
<dbReference type="CDD" id="cd00063">
    <property type="entry name" value="FN3"/>
    <property type="match status" value="3"/>
</dbReference>
<keyword evidence="5" id="KW-1185">Reference proteome</keyword>
<dbReference type="SMART" id="SM00060">
    <property type="entry name" value="FN3"/>
    <property type="match status" value="3"/>
</dbReference>
<evidence type="ECO:0000259" key="3">
    <source>
        <dbReference type="PROSITE" id="PS50853"/>
    </source>
</evidence>
<evidence type="ECO:0000313" key="4">
    <source>
        <dbReference type="EMBL" id="MFD2162216.1"/>
    </source>
</evidence>
<dbReference type="InterPro" id="IPR000421">
    <property type="entry name" value="FA58C"/>
</dbReference>
<feature type="domain" description="Fibronectin type-III" evidence="3">
    <location>
        <begin position="726"/>
        <end position="815"/>
    </location>
</feature>
<dbReference type="Pfam" id="PF00754">
    <property type="entry name" value="F5_F8_type_C"/>
    <property type="match status" value="1"/>
</dbReference>
<dbReference type="InterPro" id="IPR036116">
    <property type="entry name" value="FN3_sf"/>
</dbReference>
<dbReference type="Pfam" id="PF18676">
    <property type="entry name" value="MBG_2"/>
    <property type="match status" value="1"/>
</dbReference>
<dbReference type="InterPro" id="IPR052025">
    <property type="entry name" value="Xyloglucanase_GH74"/>
</dbReference>
<dbReference type="PANTHER" id="PTHR43739:SF5">
    <property type="entry name" value="EXO-ALPHA-SIALIDASE"/>
    <property type="match status" value="1"/>
</dbReference>
<gene>
    <name evidence="4" type="ORF">ACFSJU_07415</name>
</gene>
<dbReference type="Pfam" id="PF22633">
    <property type="entry name" value="F5_F8_type_C_2"/>
    <property type="match status" value="2"/>
</dbReference>
<feature type="chain" id="PRO_5045969120" evidence="1">
    <location>
        <begin position="31"/>
        <end position="1964"/>
    </location>
</feature>
<dbReference type="RefSeq" id="WP_255897719.1">
    <property type="nucleotide sequence ID" value="NZ_JAFMZO010000001.1"/>
</dbReference>
<feature type="domain" description="F5/8 type C" evidence="2">
    <location>
        <begin position="808"/>
        <end position="946"/>
    </location>
</feature>
<sequence>MRKRLPQKRFQLSLFLLTILLLGYSLQADAQTSWSTVRIGGGGSVTSIKAHPKVPNLFFATTDVGNPYRWNHNAQKWEGLLNWVPLSQQNNSACGNIAFDPQDATGNILYATVGKMADYANGWSPPGKVIKSTDRGTTWTDAGLTIRVAANSAQDKRGGDRIVVDPQNSSVVYVTSHADGTYKGVNSGTSWSKVNALNGRFIAFDVSGGMISGVTKNIFIGCHDGVYLSTDGGETFTLMPGSPSEVRRAAIHPNGTMYVTAGIRESGTDTDYTNSGVFKWNGSSWSKFTPQASADYIGVDVNPHNSEEVIVNVHSWDSPTFRSKDGGLIWDRFARSFDVSEMPFKTSDHFAKNITDFVFDPFNAGHVWFTDIFAVYQTTDVWASTVQWKGRVVDLEEFVTMGTILCPPAGSPNKLLTGGADLGGFDHKSITEPPTKSMAAFFPWTPEGLSGNMVGVAVQETNPNFIARVGRKGWGGSAYGGYSTNGGDNYTIFSTYPPGTSGGRIVVSAKSETMIWVGQGGSAYRSTNRGGSWTAVSGLPTGLVPGSNIFDGGSPNPIAADKVNGDKFYAYQNGKFYVSTDGGASFSIASSTLPVLTSISFLKVETVPDKEGHIWVSLQAAGLWYSDNSGASFTKIANVQDARLMSVGKALSTEPAVYVMGTVNNIKDGVFRSNDNGASWTQIDNASYKMGNEPNSMAADRVVYGRVFIGTNGNGIFVGSGPAPVAPANLTASASGPNQINLSWTDNTSNETHFKIERKEGPGNFMFLSNAPANSTSFSDTDLIPGTSYSYRVSSDGISGSSDWSNVASATTTGIAPAKLVITGSTAGFQTSGKEFSYDNNTATRWSGSGVLSNTWITYDLGADKTVNYLKLMIFSGNSRTNPIKVEMGNGSTWTQVWSGNTALTAGYQTINVADNTNRYVRISLTGANSEGTYWFHITETEIYGTESAAPTNLKASASGSNGVNLSWTDVSDDETSFRIERKEGTGNYVFLSNAPANATSFSENGLLPGTTYSYRIRSDGSNGSSAWSDEASVTTLGTPPVKLVITGSTAGYNDATNPKENSYDGNTGTRWSGNGTLSSTWVTYDLGADKAVNYLKLMMFSGSTRTNPIKVEMGNGSSWTQVWSGNTALTAGFQTIDIADNTNRYVRISLTGANSEGAYWFGITETEIYGTDPTAPAYLKASASGFNGINLSWTDNSNDETSFRIERKEGTGNYVFLSNAPANATSFSDTGLQQSTTYTYRVRSERSNGSSAWSNEASATTLGPVKLIITGSTAGFSDATNPKEHSYDGNTTTRWSGSGAVSSTWIIYDLGSYKTVNYLKLMLFSGNTRTNPIKVEMGDGSTWTQVWSGNTALTAGFQTLDIADNTNRYVKISLTGANSEGTYWFHLNETEIYGTEPDGPATIKLEEANYIYDGKPRAVSGYAYGIGGIEDKLSPALSFTYKDTIGNVINGAPVNVGTYIVEASYAGNTSYKPVSAKATFRISPKALAVTASNQTKECGVAINLGTTDFTVAGLVAADKVNTVLLTSESAAESGSKGTYAIVAANAQGSGLSNYQISYVNGTLTISDATKPVPDIAELPQVNGECSVTVTAPTATDACAGKLTASTNHPLTYNQQGTYTITWTFDDGNGNTTTQNQSVVVKDVSAPEITHRPEVPVQCYSADGTYTIPSLTATDNCGTTTISYSISGATTRSGSGADASGQFNTGVSTIEWLVEDGHGNETRTETNVVINSAVTVSIPDVYAMDPNVDEKNTLYLGYGPSSLTINALPSGGTGPYTYLWNDVAGASSLSVNSAGVYTVKVVDALGCSTTASITIKVEDVRCGNNNDKVKVCHNGKEICISRNAVQEHLNHGDRLGTCGVGLASNSKDADESVATVSNLREIETANSNVVSVYPNPVESVLQVSVSSLKPGATMQLYNLTGTLLLSLPLEKSTESISMQGFTPGLYLLTVKNGDGVTTKKILKQ</sequence>
<dbReference type="Gene3D" id="2.130.10.10">
    <property type="entry name" value="YVTN repeat-like/Quinoprotein amine dehydrogenase"/>
    <property type="match status" value="2"/>
</dbReference>
<dbReference type="PROSITE" id="PS50853">
    <property type="entry name" value="FN3"/>
    <property type="match status" value="3"/>
</dbReference>
<feature type="signal peptide" evidence="1">
    <location>
        <begin position="1"/>
        <end position="30"/>
    </location>
</feature>
<dbReference type="Gene3D" id="2.60.120.260">
    <property type="entry name" value="Galactose-binding domain-like"/>
    <property type="match status" value="3"/>
</dbReference>
<comment type="caution">
    <text evidence="4">The sequence shown here is derived from an EMBL/GenBank/DDBJ whole genome shotgun (WGS) entry which is preliminary data.</text>
</comment>
<dbReference type="Proteomes" id="UP001597387">
    <property type="component" value="Unassembled WGS sequence"/>
</dbReference>
<name>A0ABW4ZKB2_9SPHI</name>
<dbReference type="SUPFAM" id="SSF110296">
    <property type="entry name" value="Oligoxyloglucan reducing end-specific cellobiohydrolase"/>
    <property type="match status" value="2"/>
</dbReference>
<dbReference type="Gene3D" id="2.60.40.740">
    <property type="match status" value="1"/>
</dbReference>